<protein>
    <submittedName>
        <fullName evidence="2">Uncharacterized protein</fullName>
    </submittedName>
</protein>
<evidence type="ECO:0000313" key="2">
    <source>
        <dbReference type="EMBL" id="KEY65096.1"/>
    </source>
</evidence>
<feature type="compositionally biased region" description="Basic and acidic residues" evidence="1">
    <location>
        <begin position="521"/>
        <end position="531"/>
    </location>
</feature>
<dbReference type="Proteomes" id="UP000028045">
    <property type="component" value="Unassembled WGS sequence"/>
</dbReference>
<feature type="compositionally biased region" description="Low complexity" evidence="1">
    <location>
        <begin position="206"/>
        <end position="218"/>
    </location>
</feature>
<organism evidence="2 3">
    <name type="scientific">Stachybotrys chartarum (strain CBS 109288 / IBT 7711)</name>
    <name type="common">Toxic black mold</name>
    <name type="synonym">Stilbospora chartarum</name>
    <dbReference type="NCBI Taxonomy" id="1280523"/>
    <lineage>
        <taxon>Eukaryota</taxon>
        <taxon>Fungi</taxon>
        <taxon>Dikarya</taxon>
        <taxon>Ascomycota</taxon>
        <taxon>Pezizomycotina</taxon>
        <taxon>Sordariomycetes</taxon>
        <taxon>Hypocreomycetidae</taxon>
        <taxon>Hypocreales</taxon>
        <taxon>Stachybotryaceae</taxon>
        <taxon>Stachybotrys</taxon>
    </lineage>
</organism>
<feature type="compositionally biased region" description="Basic and acidic residues" evidence="1">
    <location>
        <begin position="102"/>
        <end position="115"/>
    </location>
</feature>
<feature type="region of interest" description="Disordered" evidence="1">
    <location>
        <begin position="1"/>
        <end position="492"/>
    </location>
</feature>
<feature type="compositionally biased region" description="Basic and acidic residues" evidence="1">
    <location>
        <begin position="47"/>
        <end position="61"/>
    </location>
</feature>
<feature type="compositionally biased region" description="Polar residues" evidence="1">
    <location>
        <begin position="293"/>
        <end position="304"/>
    </location>
</feature>
<feature type="compositionally biased region" description="Polar residues" evidence="1">
    <location>
        <begin position="314"/>
        <end position="353"/>
    </location>
</feature>
<evidence type="ECO:0000256" key="1">
    <source>
        <dbReference type="SAM" id="MobiDB-lite"/>
    </source>
</evidence>
<reference evidence="2 3" key="1">
    <citation type="journal article" date="2014" name="BMC Genomics">
        <title>Comparative genome sequencing reveals chemotype-specific gene clusters in the toxigenic black mold Stachybotrys.</title>
        <authorList>
            <person name="Semeiks J."/>
            <person name="Borek D."/>
            <person name="Otwinowski Z."/>
            <person name="Grishin N.V."/>
        </authorList>
    </citation>
    <scope>NUCLEOTIDE SEQUENCE [LARGE SCALE GENOMIC DNA]</scope>
    <source>
        <strain evidence="3">CBS 109288 / IBT 7711</strain>
    </source>
</reference>
<feature type="compositionally biased region" description="Low complexity" evidence="1">
    <location>
        <begin position="236"/>
        <end position="263"/>
    </location>
</feature>
<feature type="compositionally biased region" description="Polar residues" evidence="1">
    <location>
        <begin position="77"/>
        <end position="92"/>
    </location>
</feature>
<feature type="region of interest" description="Disordered" evidence="1">
    <location>
        <begin position="508"/>
        <end position="648"/>
    </location>
</feature>
<dbReference type="OrthoDB" id="3600083at2759"/>
<name>A0A084AIG7_STACB</name>
<gene>
    <name evidence="2" type="ORF">S7711_08165</name>
</gene>
<evidence type="ECO:0000313" key="3">
    <source>
        <dbReference type="Proteomes" id="UP000028045"/>
    </source>
</evidence>
<dbReference type="EMBL" id="KL648714">
    <property type="protein sequence ID" value="KEY65096.1"/>
    <property type="molecule type" value="Genomic_DNA"/>
</dbReference>
<proteinExistence type="predicted"/>
<feature type="compositionally biased region" description="Polar residues" evidence="1">
    <location>
        <begin position="184"/>
        <end position="205"/>
    </location>
</feature>
<accession>A0A084AIG7</accession>
<keyword evidence="3" id="KW-1185">Reference proteome</keyword>
<sequence>MSQVKNLRAMFENKGDTSPPDRGRSTGPHESESPRPLSKVRTSFVAIEKDGRMGLQRDHSGESSVSRRRLSNETDAESTSTFPDKSSVNLNDDSSRAARRLFVHEPIPESPRDPPDMTNGTAPPVDTGNNKTQEPIGDKPAEMDLSTEEPRPSPADGTTNDNLSPVAATEPVHTAKASKEKLAPTTSARTTNLTTKPTSQPVAKSTATATAPARATKTQNPKPLMKASDKGNAKKTPSATSSKPMATTAAATSKTTNTTAGKKPAPLKTSTTSDTGFVKPKPKSPTKPVHLPSSLTAPTASYVSKVNAPGQMLPRQSVSRQSGRLQPPGANSRSPSRASESVKTLRRQASTISHPRPSIGPPPKKVSQAEKPASKVPVQVDEGFLARMMRPTQASSSKTSEKAPVTPPRKTVRRPATASSSHRDGSGVKGTHANTGSPSRTPPKASSKPSPSIAVKVEAPETLVSEPSDSLRAQEPLEATAGEDSAQTDVSNELVAEVAQMETAEQAIELANEAGLQDSLEESKSGSKEQNSEVPAPESPGLDNKVEETASEPTIEAKKPSEEAVETLDPESQPSDTTQEAEKSKLDDAPEESGIVPTEKSEVEMVGSTEETQKAASAEKTQEVITSDEVEKPESPEPAAKVAEDKIE</sequence>
<dbReference type="HOGENOM" id="CLU_423933_0_0_1"/>
<feature type="compositionally biased region" description="Low complexity" evidence="1">
    <location>
        <begin position="437"/>
        <end position="452"/>
    </location>
</feature>
<feature type="compositionally biased region" description="Basic and acidic residues" evidence="1">
    <location>
        <begin position="11"/>
        <end position="33"/>
    </location>
</feature>
<dbReference type="AlphaFoldDB" id="A0A084AIG7"/>